<dbReference type="EMBL" id="BQNB010018694">
    <property type="protein sequence ID" value="GJT77228.1"/>
    <property type="molecule type" value="Genomic_DNA"/>
</dbReference>
<evidence type="ECO:0000256" key="1">
    <source>
        <dbReference type="SAM" id="MobiDB-lite"/>
    </source>
</evidence>
<feature type="region of interest" description="Disordered" evidence="1">
    <location>
        <begin position="145"/>
        <end position="177"/>
    </location>
</feature>
<feature type="compositionally biased region" description="Basic and acidic residues" evidence="1">
    <location>
        <begin position="153"/>
        <end position="166"/>
    </location>
</feature>
<feature type="non-terminal residue" evidence="2">
    <location>
        <position position="1"/>
    </location>
</feature>
<feature type="compositionally biased region" description="Polar residues" evidence="1">
    <location>
        <begin position="167"/>
        <end position="177"/>
    </location>
</feature>
<dbReference type="Proteomes" id="UP001151760">
    <property type="component" value="Unassembled WGS sequence"/>
</dbReference>
<organism evidence="2 3">
    <name type="scientific">Tanacetum coccineum</name>
    <dbReference type="NCBI Taxonomy" id="301880"/>
    <lineage>
        <taxon>Eukaryota</taxon>
        <taxon>Viridiplantae</taxon>
        <taxon>Streptophyta</taxon>
        <taxon>Embryophyta</taxon>
        <taxon>Tracheophyta</taxon>
        <taxon>Spermatophyta</taxon>
        <taxon>Magnoliopsida</taxon>
        <taxon>eudicotyledons</taxon>
        <taxon>Gunneridae</taxon>
        <taxon>Pentapetalae</taxon>
        <taxon>asterids</taxon>
        <taxon>campanulids</taxon>
        <taxon>Asterales</taxon>
        <taxon>Asteraceae</taxon>
        <taxon>Asteroideae</taxon>
        <taxon>Anthemideae</taxon>
        <taxon>Anthemidinae</taxon>
        <taxon>Tanacetum</taxon>
    </lineage>
</organism>
<name>A0ABQ5GR37_9ASTR</name>
<evidence type="ECO:0000313" key="2">
    <source>
        <dbReference type="EMBL" id="GJT77228.1"/>
    </source>
</evidence>
<accession>A0ABQ5GR37</accession>
<comment type="caution">
    <text evidence="2">The sequence shown here is derived from an EMBL/GenBank/DDBJ whole genome shotgun (WGS) entry which is preliminary data.</text>
</comment>
<reference evidence="2" key="2">
    <citation type="submission" date="2022-01" db="EMBL/GenBank/DDBJ databases">
        <authorList>
            <person name="Yamashiro T."/>
            <person name="Shiraishi A."/>
            <person name="Satake H."/>
            <person name="Nakayama K."/>
        </authorList>
    </citation>
    <scope>NUCLEOTIDE SEQUENCE</scope>
</reference>
<protein>
    <submittedName>
        <fullName evidence="2">Uncharacterized protein</fullName>
    </submittedName>
</protein>
<sequence>DKREKLMIKISDGLTHNLLRFQGVLDSSRTISLAIACVKSCIRSELLPEIVINDLSTRTCIFVCAKKLQPSSTLAAKSRFTPMNEHAISSDNATSYTENEPEDAINILGTASKTTTVNRTCEHYWGPGPFRRVRLASLLEEEQSSLVPVSDSVKGESIHDSKDAQKESTNNEPTTIDDINSIKESTILVENKEENQTKTDIEYSEEKISNNSQKTTNELLNTDFTAPEDQSSRVQISNVIDAENIPETTPIKDAQEESSSNVLMRTNDRETTNEVVDELVCSDKPIINGENKDSNQSKKLVASFETSNGSDHTTYQMYLLYIIVDSSQLKKFVNILSRYWRNLVSCYIIKWIVTCGCGPNIQSASVREKNLEPVTWLTGTIEGTNENIDGETILNQVYDEVG</sequence>
<keyword evidence="3" id="KW-1185">Reference proteome</keyword>
<reference evidence="2" key="1">
    <citation type="journal article" date="2022" name="Int. J. Mol. Sci.">
        <title>Draft Genome of Tanacetum Coccineum: Genomic Comparison of Closely Related Tanacetum-Family Plants.</title>
        <authorList>
            <person name="Yamashiro T."/>
            <person name="Shiraishi A."/>
            <person name="Nakayama K."/>
            <person name="Satake H."/>
        </authorList>
    </citation>
    <scope>NUCLEOTIDE SEQUENCE</scope>
</reference>
<evidence type="ECO:0000313" key="3">
    <source>
        <dbReference type="Proteomes" id="UP001151760"/>
    </source>
</evidence>
<gene>
    <name evidence="2" type="ORF">Tco_1043953</name>
</gene>
<proteinExistence type="predicted"/>